<evidence type="ECO:0000313" key="1">
    <source>
        <dbReference type="EMBL" id="KOS36177.1"/>
    </source>
</evidence>
<reference evidence="1 2" key="1">
    <citation type="submission" date="2015-08" db="EMBL/GenBank/DDBJ databases">
        <title>Genome sequencing of Penicillium nordicum.</title>
        <authorList>
            <person name="Nguyen H.D."/>
            <person name="Seifert K.A."/>
        </authorList>
    </citation>
    <scope>NUCLEOTIDE SEQUENCE [LARGE SCALE GENOMIC DNA]</scope>
    <source>
        <strain evidence="1 2">DAOMC 185683</strain>
    </source>
</reference>
<protein>
    <submittedName>
        <fullName evidence="1">Uncharacterized protein</fullName>
    </submittedName>
</protein>
<feature type="non-terminal residue" evidence="1">
    <location>
        <position position="1"/>
    </location>
</feature>
<dbReference type="Proteomes" id="UP000037696">
    <property type="component" value="Unassembled WGS sequence"/>
</dbReference>
<evidence type="ECO:0000313" key="2">
    <source>
        <dbReference type="Proteomes" id="UP000037696"/>
    </source>
</evidence>
<name>A0A0M8NS48_9EURO</name>
<dbReference type="EMBL" id="LHQQ01000633">
    <property type="protein sequence ID" value="KOS36177.1"/>
    <property type="molecule type" value="Genomic_DNA"/>
</dbReference>
<keyword evidence="2" id="KW-1185">Reference proteome</keyword>
<sequence length="11" mass="1239">RSKLLPGNINQ</sequence>
<organism evidence="1 2">
    <name type="scientific">Penicillium nordicum</name>
    <dbReference type="NCBI Taxonomy" id="229535"/>
    <lineage>
        <taxon>Eukaryota</taxon>
        <taxon>Fungi</taxon>
        <taxon>Dikarya</taxon>
        <taxon>Ascomycota</taxon>
        <taxon>Pezizomycotina</taxon>
        <taxon>Eurotiomycetes</taxon>
        <taxon>Eurotiomycetidae</taxon>
        <taxon>Eurotiales</taxon>
        <taxon>Aspergillaceae</taxon>
        <taxon>Penicillium</taxon>
    </lineage>
</organism>
<gene>
    <name evidence="1" type="ORF">ACN38_g13107</name>
</gene>
<proteinExistence type="predicted"/>
<accession>A0A0M8NS48</accession>
<comment type="caution">
    <text evidence="1">The sequence shown here is derived from an EMBL/GenBank/DDBJ whole genome shotgun (WGS) entry which is preliminary data.</text>
</comment>